<dbReference type="GO" id="GO:0008380">
    <property type="term" value="P:RNA splicing"/>
    <property type="evidence" value="ECO:0007669"/>
    <property type="project" value="UniProtKB-KW"/>
</dbReference>
<gene>
    <name evidence="8" type="ORF">CC78DRAFT_531414</name>
</gene>
<dbReference type="InterPro" id="IPR040424">
    <property type="entry name" value="Smn1"/>
</dbReference>
<keyword evidence="9" id="KW-1185">Reference proteome</keyword>
<dbReference type="EMBL" id="ML986596">
    <property type="protein sequence ID" value="KAF2266608.1"/>
    <property type="molecule type" value="Genomic_DNA"/>
</dbReference>
<comment type="similarity">
    <text evidence="2">Belongs to the SMN family.</text>
</comment>
<evidence type="ECO:0000259" key="7">
    <source>
        <dbReference type="Pfam" id="PF20636"/>
    </source>
</evidence>
<dbReference type="InterPro" id="IPR047313">
    <property type="entry name" value="SMN_C"/>
</dbReference>
<name>A0A9P4N5V5_9PLEO</name>
<dbReference type="CDD" id="cd22851">
    <property type="entry name" value="SMN_N"/>
    <property type="match status" value="1"/>
</dbReference>
<feature type="compositionally biased region" description="Low complexity" evidence="6">
    <location>
        <begin position="105"/>
        <end position="118"/>
    </location>
</feature>
<evidence type="ECO:0000313" key="9">
    <source>
        <dbReference type="Proteomes" id="UP000800093"/>
    </source>
</evidence>
<dbReference type="OrthoDB" id="197400at2759"/>
<keyword evidence="3" id="KW-0507">mRNA processing</keyword>
<sequence>MAPIISLEDKNIWDDTALIKSWDEAVAEYKRYHSIQAEGKRLEEALSEEELKQLREDYGDLVGESEPRSNDTVSKNTTNQEQVNEFQEMPNGGGPIEDVTRAVGEPSTSESQEQQSASRAPEPRHDEAPAAVMPQALLGTVQDGNLRNVMMAWYYAGYYTGLQAGQQGNAPE</sequence>
<dbReference type="Pfam" id="PF20636">
    <property type="entry name" value="SMN_G2-BD"/>
    <property type="match status" value="1"/>
</dbReference>
<feature type="domain" description="Survival Motor Neuron Gemin2-binding" evidence="7">
    <location>
        <begin position="9"/>
        <end position="32"/>
    </location>
</feature>
<comment type="subcellular location">
    <subcellularLocation>
        <location evidence="1">Nucleus</location>
    </subcellularLocation>
</comment>
<proteinExistence type="inferred from homology"/>
<feature type="region of interest" description="Disordered" evidence="6">
    <location>
        <begin position="53"/>
        <end position="132"/>
    </location>
</feature>
<evidence type="ECO:0000256" key="1">
    <source>
        <dbReference type="ARBA" id="ARBA00004123"/>
    </source>
</evidence>
<evidence type="ECO:0000256" key="3">
    <source>
        <dbReference type="ARBA" id="ARBA00022664"/>
    </source>
</evidence>
<dbReference type="PANTHER" id="PTHR39267">
    <property type="entry name" value="SURVIVAL MOTOR NEURON-LIKE PROTEIN 1"/>
    <property type="match status" value="1"/>
</dbReference>
<evidence type="ECO:0000256" key="2">
    <source>
        <dbReference type="ARBA" id="ARBA00005371"/>
    </source>
</evidence>
<evidence type="ECO:0000256" key="4">
    <source>
        <dbReference type="ARBA" id="ARBA00023187"/>
    </source>
</evidence>
<comment type="caution">
    <text evidence="8">The sequence shown here is derived from an EMBL/GenBank/DDBJ whole genome shotgun (WGS) entry which is preliminary data.</text>
</comment>
<keyword evidence="4" id="KW-0508">mRNA splicing</keyword>
<accession>A0A9P4N5V5</accession>
<organism evidence="8 9">
    <name type="scientific">Lojkania enalia</name>
    <dbReference type="NCBI Taxonomy" id="147567"/>
    <lineage>
        <taxon>Eukaryota</taxon>
        <taxon>Fungi</taxon>
        <taxon>Dikarya</taxon>
        <taxon>Ascomycota</taxon>
        <taxon>Pezizomycotina</taxon>
        <taxon>Dothideomycetes</taxon>
        <taxon>Pleosporomycetidae</taxon>
        <taxon>Pleosporales</taxon>
        <taxon>Pleosporales incertae sedis</taxon>
        <taxon>Lojkania</taxon>
    </lineage>
</organism>
<keyword evidence="5" id="KW-0539">Nucleus</keyword>
<evidence type="ECO:0000256" key="5">
    <source>
        <dbReference type="ARBA" id="ARBA00023242"/>
    </source>
</evidence>
<dbReference type="Proteomes" id="UP000800093">
    <property type="component" value="Unassembled WGS sequence"/>
</dbReference>
<evidence type="ECO:0000256" key="6">
    <source>
        <dbReference type="SAM" id="MobiDB-lite"/>
    </source>
</evidence>
<evidence type="ECO:0000313" key="8">
    <source>
        <dbReference type="EMBL" id="KAF2266608.1"/>
    </source>
</evidence>
<dbReference type="PANTHER" id="PTHR39267:SF1">
    <property type="entry name" value="SURVIVAL MOTOR NEURON PROTEIN"/>
    <property type="match status" value="1"/>
</dbReference>
<dbReference type="InterPro" id="IPR049481">
    <property type="entry name" value="SMN_G2-BD"/>
</dbReference>
<feature type="compositionally biased region" description="Polar residues" evidence="6">
    <location>
        <begin position="70"/>
        <end position="85"/>
    </location>
</feature>
<dbReference type="CDD" id="cd22852">
    <property type="entry name" value="SMN_C"/>
    <property type="match status" value="1"/>
</dbReference>
<dbReference type="AlphaFoldDB" id="A0A9P4N5V5"/>
<dbReference type="GO" id="GO:0005634">
    <property type="term" value="C:nucleus"/>
    <property type="evidence" value="ECO:0007669"/>
    <property type="project" value="UniProtKB-SubCell"/>
</dbReference>
<reference evidence="9" key="1">
    <citation type="journal article" date="2020" name="Stud. Mycol.">
        <title>101 Dothideomycetes genomes: A test case for predicting lifestyles and emergence of pathogens.</title>
        <authorList>
            <person name="Haridas S."/>
            <person name="Albert R."/>
            <person name="Binder M."/>
            <person name="Bloem J."/>
            <person name="LaButti K."/>
            <person name="Salamov A."/>
            <person name="Andreopoulos B."/>
            <person name="Baker S."/>
            <person name="Barry K."/>
            <person name="Bills G."/>
            <person name="Bluhm B."/>
            <person name="Cannon C."/>
            <person name="Castanera R."/>
            <person name="Culley D."/>
            <person name="Daum C."/>
            <person name="Ezra D."/>
            <person name="Gonzalez J."/>
            <person name="Henrissat B."/>
            <person name="Kuo A."/>
            <person name="Liang C."/>
            <person name="Lipzen A."/>
            <person name="Lutzoni F."/>
            <person name="Magnuson J."/>
            <person name="Mondo S."/>
            <person name="Nolan M."/>
            <person name="Ohm R."/>
            <person name="Pangilinan J."/>
            <person name="Park H.-J."/>
            <person name="Ramirez L."/>
            <person name="Alfaro M."/>
            <person name="Sun H."/>
            <person name="Tritt A."/>
            <person name="Yoshinaga Y."/>
            <person name="Zwiers L.-H."/>
            <person name="Turgeon B."/>
            <person name="Goodwin S."/>
            <person name="Spatafora J."/>
            <person name="Crous P."/>
            <person name="Grigoriev I."/>
        </authorList>
    </citation>
    <scope>NUCLEOTIDE SEQUENCE [LARGE SCALE GENOMIC DNA]</scope>
    <source>
        <strain evidence="9">CBS 304.66</strain>
    </source>
</reference>
<protein>
    <recommendedName>
        <fullName evidence="7">Survival Motor Neuron Gemin2-binding domain-containing protein</fullName>
    </recommendedName>
</protein>
<dbReference type="GO" id="GO:0006397">
    <property type="term" value="P:mRNA processing"/>
    <property type="evidence" value="ECO:0007669"/>
    <property type="project" value="UniProtKB-KW"/>
</dbReference>